<dbReference type="FunFam" id="4.10.280.10:FF:000074">
    <property type="entry name" value="Transcription factor ORG2"/>
    <property type="match status" value="1"/>
</dbReference>
<dbReference type="OrthoDB" id="6106870at2759"/>
<evidence type="ECO:0000256" key="3">
    <source>
        <dbReference type="ARBA" id="ARBA00023125"/>
    </source>
</evidence>
<dbReference type="PANTHER" id="PTHR13935">
    <property type="entry name" value="ACHAETE-SCUTE TRANSCRIPTION FACTOR-RELATED"/>
    <property type="match status" value="1"/>
</dbReference>
<evidence type="ECO:0000313" key="10">
    <source>
        <dbReference type="RefSeq" id="XP_019707336.2"/>
    </source>
</evidence>
<dbReference type="SUPFAM" id="SSF47459">
    <property type="entry name" value="HLH, helix-loop-helix DNA-binding domain"/>
    <property type="match status" value="1"/>
</dbReference>
<accession>A0A6J0PKJ5</accession>
<evidence type="ECO:0000256" key="6">
    <source>
        <dbReference type="ARBA" id="ARBA00056447"/>
    </source>
</evidence>
<evidence type="ECO:0000256" key="1">
    <source>
        <dbReference type="ARBA" id="ARBA00005510"/>
    </source>
</evidence>
<keyword evidence="2" id="KW-0805">Transcription regulation</keyword>
<evidence type="ECO:0000256" key="2">
    <source>
        <dbReference type="ARBA" id="ARBA00023015"/>
    </source>
</evidence>
<sequence length="275" mass="31415">MLALSPQGPHLFSTMGWQEEDNISHVLNTEEAFASHTPKETETSYQSLGLSPTQPEFELDDLQNSTLSPTQAEFELDDLQNSTFSIRDPSNPTRKLNHNAYERDRRKKLNTLYSSLRSLLPETDQSQKKLSIPSTVSRVLKYIPELQRQVEKLTRRKEEILLMVSRQEEHGHNSTGGIIYPIVSATCLNNKEVMLQICFLHKAVCLPFSKVLRVLEGEGLQLMNASTFTTHADKTFYTLHLQARESRSIECQIFCEHLIKTIREQAALGSIRHCM</sequence>
<dbReference type="PANTHER" id="PTHR13935:SF41">
    <property type="entry name" value="TRANSCRIPTION FACTOR ORG2-RELATED"/>
    <property type="match status" value="1"/>
</dbReference>
<evidence type="ECO:0000256" key="4">
    <source>
        <dbReference type="ARBA" id="ARBA00023163"/>
    </source>
</evidence>
<dbReference type="PROSITE" id="PS50888">
    <property type="entry name" value="BHLH"/>
    <property type="match status" value="1"/>
</dbReference>
<comment type="function">
    <text evidence="6">Transcription activator that binds to the DNA motif 5'-CACGTGG-3' in the promoter of iron (Fe) deficiency-inducible genes as well as of genes involved in iron homeostasis, thus contributing to basal tolerance to iron deficiency, iron uptake from soil and iron transport, particularly during seed maturation and germination. Promotes the accumulation of mugineic acid family phytosiderophores (MAs). Required for ethylene-mediated signaling during iron deficiency responses. Improves growth and yield, especially in calcareous soil with low iron availability. Promotes iron concentration in shoots and grain.</text>
</comment>
<protein>
    <recommendedName>
        <fullName evidence="7">Protein IRON-RELATED TRANSCRIPTION FACTOR 2</fullName>
    </recommendedName>
</protein>
<dbReference type="InterPro" id="IPR011598">
    <property type="entry name" value="bHLH_dom"/>
</dbReference>
<dbReference type="GeneID" id="105049160"/>
<proteinExistence type="inferred from homology"/>
<dbReference type="FunCoup" id="A0A6J0PKJ5">
    <property type="interactions" value="975"/>
</dbReference>
<dbReference type="InParanoid" id="A0A6J0PKJ5"/>
<name>A0A6J0PKJ5_ELAGV</name>
<dbReference type="SMART" id="SM00353">
    <property type="entry name" value="HLH"/>
    <property type="match status" value="1"/>
</dbReference>
<reference evidence="10" key="1">
    <citation type="submission" date="2025-08" db="UniProtKB">
        <authorList>
            <consortium name="RefSeq"/>
        </authorList>
    </citation>
    <scope>IDENTIFICATION</scope>
</reference>
<dbReference type="GO" id="GO:0090575">
    <property type="term" value="C:RNA polymerase II transcription regulator complex"/>
    <property type="evidence" value="ECO:0007669"/>
    <property type="project" value="TreeGrafter"/>
</dbReference>
<evidence type="ECO:0000313" key="9">
    <source>
        <dbReference type="Proteomes" id="UP000504607"/>
    </source>
</evidence>
<feature type="domain" description="BHLH" evidence="8">
    <location>
        <begin position="93"/>
        <end position="146"/>
    </location>
</feature>
<comment type="similarity">
    <text evidence="1">Belongs to the bHLH protein family.</text>
</comment>
<dbReference type="Proteomes" id="UP000504607">
    <property type="component" value="Chromosome 7"/>
</dbReference>
<dbReference type="GO" id="GO:0000977">
    <property type="term" value="F:RNA polymerase II transcription regulatory region sequence-specific DNA binding"/>
    <property type="evidence" value="ECO:0007669"/>
    <property type="project" value="TreeGrafter"/>
</dbReference>
<organism evidence="9 10">
    <name type="scientific">Elaeis guineensis var. tenera</name>
    <name type="common">Oil palm</name>
    <dbReference type="NCBI Taxonomy" id="51953"/>
    <lineage>
        <taxon>Eukaryota</taxon>
        <taxon>Viridiplantae</taxon>
        <taxon>Streptophyta</taxon>
        <taxon>Embryophyta</taxon>
        <taxon>Tracheophyta</taxon>
        <taxon>Spermatophyta</taxon>
        <taxon>Magnoliopsida</taxon>
        <taxon>Liliopsida</taxon>
        <taxon>Arecaceae</taxon>
        <taxon>Arecoideae</taxon>
        <taxon>Cocoseae</taxon>
        <taxon>Elaeidinae</taxon>
        <taxon>Elaeis</taxon>
    </lineage>
</organism>
<dbReference type="InterPro" id="IPR015660">
    <property type="entry name" value="MASH1/Ascl1a-like"/>
</dbReference>
<keyword evidence="4" id="KW-0804">Transcription</keyword>
<dbReference type="InterPro" id="IPR036638">
    <property type="entry name" value="HLH_DNA-bd_sf"/>
</dbReference>
<evidence type="ECO:0000256" key="5">
    <source>
        <dbReference type="ARBA" id="ARBA00023242"/>
    </source>
</evidence>
<dbReference type="RefSeq" id="XP_019707336.2">
    <property type="nucleotide sequence ID" value="XM_019851777.2"/>
</dbReference>
<dbReference type="Pfam" id="PF00010">
    <property type="entry name" value="HLH"/>
    <property type="match status" value="1"/>
</dbReference>
<dbReference type="GO" id="GO:0042594">
    <property type="term" value="P:response to starvation"/>
    <property type="evidence" value="ECO:0007669"/>
    <property type="project" value="UniProtKB-ARBA"/>
</dbReference>
<keyword evidence="5" id="KW-0539">Nucleus</keyword>
<evidence type="ECO:0000256" key="7">
    <source>
        <dbReference type="ARBA" id="ARBA00074844"/>
    </source>
</evidence>
<keyword evidence="9" id="KW-1185">Reference proteome</keyword>
<keyword evidence="3" id="KW-0238">DNA-binding</keyword>
<evidence type="ECO:0000259" key="8">
    <source>
        <dbReference type="PROSITE" id="PS50888"/>
    </source>
</evidence>
<dbReference type="AlphaFoldDB" id="A0A6J0PKJ5"/>
<dbReference type="CDD" id="cd18914">
    <property type="entry name" value="bHLH_AtORG2_like"/>
    <property type="match status" value="1"/>
</dbReference>
<dbReference type="Gene3D" id="4.10.280.10">
    <property type="entry name" value="Helix-loop-helix DNA-binding domain"/>
    <property type="match status" value="1"/>
</dbReference>
<dbReference type="GO" id="GO:0000981">
    <property type="term" value="F:DNA-binding transcription factor activity, RNA polymerase II-specific"/>
    <property type="evidence" value="ECO:0007669"/>
    <property type="project" value="TreeGrafter"/>
</dbReference>
<gene>
    <name evidence="10" type="primary">LOC105049160</name>
</gene>
<dbReference type="GO" id="GO:0046983">
    <property type="term" value="F:protein dimerization activity"/>
    <property type="evidence" value="ECO:0007669"/>
    <property type="project" value="InterPro"/>
</dbReference>